<evidence type="ECO:0000259" key="11">
    <source>
        <dbReference type="Pfam" id="PF04963"/>
    </source>
</evidence>
<dbReference type="GO" id="GO:0000428">
    <property type="term" value="C:DNA-directed RNA polymerase complex"/>
    <property type="evidence" value="ECO:0007669"/>
    <property type="project" value="UniProtKB-KW"/>
</dbReference>
<dbReference type="Pfam" id="PF00309">
    <property type="entry name" value="Sigma54_AID"/>
    <property type="match status" value="1"/>
</dbReference>
<evidence type="ECO:0000256" key="9">
    <source>
        <dbReference type="PIRNR" id="PIRNR000774"/>
    </source>
</evidence>
<dbReference type="InterPro" id="IPR000394">
    <property type="entry name" value="RNA_pol_sigma_54"/>
</dbReference>
<keyword evidence="3 9" id="KW-0808">Transferase</keyword>
<evidence type="ECO:0000259" key="10">
    <source>
        <dbReference type="Pfam" id="PF04552"/>
    </source>
</evidence>
<evidence type="ECO:0000313" key="13">
    <source>
        <dbReference type="Proteomes" id="UP000503336"/>
    </source>
</evidence>
<dbReference type="EMBL" id="CP049056">
    <property type="protein sequence ID" value="QIE54358.1"/>
    <property type="molecule type" value="Genomic_DNA"/>
</dbReference>
<dbReference type="PROSITE" id="PS00717">
    <property type="entry name" value="SIGMA54_1"/>
    <property type="match status" value="1"/>
</dbReference>
<dbReference type="Pfam" id="PF04552">
    <property type="entry name" value="Sigma54_DBD"/>
    <property type="match status" value="1"/>
</dbReference>
<evidence type="ECO:0000256" key="3">
    <source>
        <dbReference type="ARBA" id="ARBA00022679"/>
    </source>
</evidence>
<name>A0A7L5BUI2_9RHOB</name>
<evidence type="ECO:0000256" key="1">
    <source>
        <dbReference type="ARBA" id="ARBA00008798"/>
    </source>
</evidence>
<accession>A0A7L5BUI2</accession>
<keyword evidence="8 9" id="KW-0804">Transcription</keyword>
<evidence type="ECO:0000256" key="8">
    <source>
        <dbReference type="ARBA" id="ARBA00023163"/>
    </source>
</evidence>
<dbReference type="InterPro" id="IPR038709">
    <property type="entry name" value="RpoN_core-bd_sf"/>
</dbReference>
<dbReference type="PROSITE" id="PS50044">
    <property type="entry name" value="SIGMA54_3"/>
    <property type="match status" value="1"/>
</dbReference>
<evidence type="ECO:0000256" key="5">
    <source>
        <dbReference type="ARBA" id="ARBA00023015"/>
    </source>
</evidence>
<dbReference type="PANTHER" id="PTHR32248:SF4">
    <property type="entry name" value="RNA POLYMERASE SIGMA-54 FACTOR"/>
    <property type="match status" value="1"/>
</dbReference>
<comment type="function">
    <text evidence="9">Sigma factors are initiation factors that promote the attachment of RNA polymerase to specific initiation sites and are then released.</text>
</comment>
<keyword evidence="5 9" id="KW-0805">Transcription regulation</keyword>
<comment type="similarity">
    <text evidence="1 9">Belongs to the sigma-54 factor family.</text>
</comment>
<dbReference type="RefSeq" id="WP_165094470.1">
    <property type="nucleotide sequence ID" value="NZ_CP049056.1"/>
</dbReference>
<dbReference type="Proteomes" id="UP000503336">
    <property type="component" value="Chromosome"/>
</dbReference>
<dbReference type="PROSITE" id="PS00718">
    <property type="entry name" value="SIGMA54_2"/>
    <property type="match status" value="1"/>
</dbReference>
<dbReference type="NCBIfam" id="NF009118">
    <property type="entry name" value="PRK12469.1"/>
    <property type="match status" value="1"/>
</dbReference>
<keyword evidence="2 9" id="KW-0240">DNA-directed RNA polymerase</keyword>
<keyword evidence="7 9" id="KW-0238">DNA-binding</keyword>
<feature type="domain" description="RNA polymerase sigma factor 54 core-binding" evidence="11">
    <location>
        <begin position="128"/>
        <end position="315"/>
    </location>
</feature>
<dbReference type="Pfam" id="PF04963">
    <property type="entry name" value="Sigma54_CBD"/>
    <property type="match status" value="1"/>
</dbReference>
<dbReference type="GO" id="GO:0006352">
    <property type="term" value="P:DNA-templated transcription initiation"/>
    <property type="evidence" value="ECO:0007669"/>
    <property type="project" value="InterPro"/>
</dbReference>
<evidence type="ECO:0000256" key="7">
    <source>
        <dbReference type="ARBA" id="ARBA00023125"/>
    </source>
</evidence>
<dbReference type="PANTHER" id="PTHR32248">
    <property type="entry name" value="RNA POLYMERASE SIGMA-54 FACTOR"/>
    <property type="match status" value="1"/>
</dbReference>
<dbReference type="GO" id="GO:0016987">
    <property type="term" value="F:sigma factor activity"/>
    <property type="evidence" value="ECO:0007669"/>
    <property type="project" value="UniProtKB-KW"/>
</dbReference>
<evidence type="ECO:0000313" key="12">
    <source>
        <dbReference type="EMBL" id="QIE54358.1"/>
    </source>
</evidence>
<evidence type="ECO:0000256" key="4">
    <source>
        <dbReference type="ARBA" id="ARBA00022695"/>
    </source>
</evidence>
<proteinExistence type="inferred from homology"/>
<dbReference type="AlphaFoldDB" id="A0A7L5BUI2"/>
<dbReference type="NCBIfam" id="TIGR02395">
    <property type="entry name" value="rpoN_sigma"/>
    <property type="match status" value="1"/>
</dbReference>
<dbReference type="NCBIfam" id="NF004596">
    <property type="entry name" value="PRK05932.1-3"/>
    <property type="match status" value="1"/>
</dbReference>
<protein>
    <recommendedName>
        <fullName evidence="9">RNA polymerase sigma-54 factor</fullName>
    </recommendedName>
</protein>
<dbReference type="InterPro" id="IPR007634">
    <property type="entry name" value="RNA_pol_sigma_54_DNA-bd"/>
</dbReference>
<dbReference type="InterPro" id="IPR007046">
    <property type="entry name" value="RNA_pol_sigma_54_core-bd"/>
</dbReference>
<dbReference type="KEGG" id="hdh:G5B40_02210"/>
<dbReference type="GO" id="GO:0001216">
    <property type="term" value="F:DNA-binding transcription activator activity"/>
    <property type="evidence" value="ECO:0007669"/>
    <property type="project" value="InterPro"/>
</dbReference>
<keyword evidence="13" id="KW-1185">Reference proteome</keyword>
<dbReference type="GO" id="GO:0016779">
    <property type="term" value="F:nucleotidyltransferase activity"/>
    <property type="evidence" value="ECO:0007669"/>
    <property type="project" value="UniProtKB-KW"/>
</dbReference>
<dbReference type="GO" id="GO:0003677">
    <property type="term" value="F:DNA binding"/>
    <property type="evidence" value="ECO:0007669"/>
    <property type="project" value="UniProtKB-KW"/>
</dbReference>
<reference evidence="12 13" key="1">
    <citation type="submission" date="2020-02" db="EMBL/GenBank/DDBJ databases">
        <title>complete genome sequence of Rhodobacteraceae bacterium.</title>
        <authorList>
            <person name="Park J."/>
            <person name="Kim Y.-S."/>
            <person name="Kim K.-H."/>
        </authorList>
    </citation>
    <scope>NUCLEOTIDE SEQUENCE [LARGE SCALE GENOMIC DNA]</scope>
    <source>
        <strain evidence="12 13">RR4-56</strain>
    </source>
</reference>
<dbReference type="Gene3D" id="1.10.10.1330">
    <property type="entry name" value="RNA polymerase sigma-54 factor, core-binding domain"/>
    <property type="match status" value="1"/>
</dbReference>
<evidence type="ECO:0000256" key="2">
    <source>
        <dbReference type="ARBA" id="ARBA00022478"/>
    </source>
</evidence>
<keyword evidence="6 9" id="KW-0731">Sigma factor</keyword>
<organism evidence="12 13">
    <name type="scientific">Pikeienuella piscinae</name>
    <dbReference type="NCBI Taxonomy" id="2748098"/>
    <lineage>
        <taxon>Bacteria</taxon>
        <taxon>Pseudomonadati</taxon>
        <taxon>Pseudomonadota</taxon>
        <taxon>Alphaproteobacteria</taxon>
        <taxon>Rhodobacterales</taxon>
        <taxon>Paracoccaceae</taxon>
        <taxon>Pikeienuella</taxon>
    </lineage>
</organism>
<evidence type="ECO:0000256" key="6">
    <source>
        <dbReference type="ARBA" id="ARBA00023082"/>
    </source>
</evidence>
<gene>
    <name evidence="12" type="primary">rpoN</name>
    <name evidence="12" type="ORF">G5B40_02210</name>
</gene>
<dbReference type="PIRSF" id="PIRSF000774">
    <property type="entry name" value="RpoN"/>
    <property type="match status" value="1"/>
</dbReference>
<dbReference type="PRINTS" id="PR00045">
    <property type="entry name" value="SIGMA54FCT"/>
</dbReference>
<keyword evidence="4 9" id="KW-0548">Nucleotidyltransferase</keyword>
<feature type="domain" description="RNA polymerase sigma factor 54 DNA-binding" evidence="10">
    <location>
        <begin position="329"/>
        <end position="488"/>
    </location>
</feature>
<dbReference type="Gene3D" id="1.10.10.60">
    <property type="entry name" value="Homeodomain-like"/>
    <property type="match status" value="1"/>
</dbReference>
<sequence length="496" mass="53296">MQIGPRVELKQSQQLVMTPQLQQAIRLLQMSRLDTVDYLAQEVEKNPVLAIDDGGEMASSADTAREEAIDRAIARQDIGEAENGFETGRENLYEAAESYSVGGPSGAMSGGGTGRDGALADAGAQADFEETAAQKISLRDHLLPQIGASAAPRGTRALAALLVDELDEAGYLRVDIEALGARLGAHSGLAAEAVALLQSCEPTGIGARDLKECLTLQLKERDRFDPAMATLIDRLDDLAAARLAPLRAACGVDEEDLREMIAEIRRLEPRPGAAFTTGVAASVVPEVLIRRNTLGGWTVEVNPDAMPKVLLDTAYVNELGASGSVEVKAYLTTCRQNADWLIRALEQRAQTILKVATEIVRRQSGFFEQGVAALSPMTLKLVADEIGMHESTVSRVTANKFLACERGVFELKFFFTQGIASVDGGGAVSAAAVRHQIKSLIEKEDPSRSLSDDRIVTLLKQSGVDVARRTVAKYRETMNIPSSAQRKRMKAAALGR</sequence>